<gene>
    <name evidence="1" type="ORF">DK389_12660</name>
</gene>
<organism evidence="1 2">
    <name type="scientific">Methylobacterium durans</name>
    <dbReference type="NCBI Taxonomy" id="2202825"/>
    <lineage>
        <taxon>Bacteria</taxon>
        <taxon>Pseudomonadati</taxon>
        <taxon>Pseudomonadota</taxon>
        <taxon>Alphaproteobacteria</taxon>
        <taxon>Hyphomicrobiales</taxon>
        <taxon>Methylobacteriaceae</taxon>
        <taxon>Methylobacterium</taxon>
    </lineage>
</organism>
<protein>
    <submittedName>
        <fullName evidence="1">Uncharacterized protein</fullName>
    </submittedName>
</protein>
<name>A0A2U8W571_9HYPH</name>
<dbReference type="OrthoDB" id="7998764at2"/>
<evidence type="ECO:0000313" key="1">
    <source>
        <dbReference type="EMBL" id="AWN41217.1"/>
    </source>
</evidence>
<sequence length="84" mass="9171">MLSMVDQREHLRASKSAALAAKDAFVSRYASGRDDRAVGIGLSRSGNAWAVKVMVHTQAAAQELPRRFRDFEVDVEIVGLAEAL</sequence>
<reference evidence="2" key="1">
    <citation type="submission" date="2018-05" db="EMBL/GenBank/DDBJ databases">
        <title>Complete Genome Sequence of Methylobacterium sp. 17SD2-17.</title>
        <authorList>
            <person name="Srinivasan S."/>
        </authorList>
    </citation>
    <scope>NUCLEOTIDE SEQUENCE [LARGE SCALE GENOMIC DNA]</scope>
    <source>
        <strain evidence="2">17SD2-17</strain>
    </source>
</reference>
<dbReference type="AlphaFoldDB" id="A0A2U8W571"/>
<dbReference type="KEGG" id="mets:DK389_12660"/>
<evidence type="ECO:0000313" key="2">
    <source>
        <dbReference type="Proteomes" id="UP000245926"/>
    </source>
</evidence>
<proteinExistence type="predicted"/>
<dbReference type="Proteomes" id="UP000245926">
    <property type="component" value="Chromosome"/>
</dbReference>
<keyword evidence="2" id="KW-1185">Reference proteome</keyword>
<accession>A0A2U8W571</accession>
<dbReference type="EMBL" id="CP029550">
    <property type="protein sequence ID" value="AWN41217.1"/>
    <property type="molecule type" value="Genomic_DNA"/>
</dbReference>